<dbReference type="SUPFAM" id="SSF51735">
    <property type="entry name" value="NAD(P)-binding Rossmann-fold domains"/>
    <property type="match status" value="3"/>
</dbReference>
<dbReference type="Gene3D" id="3.30.70.3290">
    <property type="match status" value="1"/>
</dbReference>
<dbReference type="CDD" id="cd00833">
    <property type="entry name" value="PKS"/>
    <property type="match status" value="1"/>
</dbReference>
<keyword evidence="8" id="KW-0012">Acyltransferase</keyword>
<dbReference type="PROSITE" id="PS00606">
    <property type="entry name" value="KS3_1"/>
    <property type="match status" value="1"/>
</dbReference>
<dbReference type="SUPFAM" id="SSF53901">
    <property type="entry name" value="Thiolase-like"/>
    <property type="match status" value="1"/>
</dbReference>
<dbReference type="InterPro" id="IPR018201">
    <property type="entry name" value="Ketoacyl_synth_AS"/>
</dbReference>
<dbReference type="SMART" id="SM00822">
    <property type="entry name" value="PKS_KR"/>
    <property type="match status" value="1"/>
</dbReference>
<dbReference type="EMBL" id="JBFAUK010000012">
    <property type="protein sequence ID" value="MEV5508189.1"/>
    <property type="molecule type" value="Genomic_DNA"/>
</dbReference>
<feature type="active site" description="Proton acceptor; for dehydratase activity" evidence="9">
    <location>
        <position position="934"/>
    </location>
</feature>
<dbReference type="PANTHER" id="PTHR43775">
    <property type="entry name" value="FATTY ACID SYNTHASE"/>
    <property type="match status" value="1"/>
</dbReference>
<evidence type="ECO:0000313" key="13">
    <source>
        <dbReference type="EMBL" id="MEV5508189.1"/>
    </source>
</evidence>
<dbReference type="InterPro" id="IPR016035">
    <property type="entry name" value="Acyl_Trfase/lysoPLipase"/>
</dbReference>
<dbReference type="Pfam" id="PF21089">
    <property type="entry name" value="PKS_DH_N"/>
    <property type="match status" value="1"/>
</dbReference>
<keyword evidence="5" id="KW-0521">NADP</keyword>
<keyword evidence="2" id="KW-0596">Phosphopantetheine</keyword>
<evidence type="ECO:0000259" key="10">
    <source>
        <dbReference type="PROSITE" id="PS50075"/>
    </source>
</evidence>
<dbReference type="InterPro" id="IPR014043">
    <property type="entry name" value="Acyl_transferase_dom"/>
</dbReference>
<feature type="domain" description="Carrier" evidence="10">
    <location>
        <begin position="2417"/>
        <end position="2495"/>
    </location>
</feature>
<dbReference type="SMART" id="SM00825">
    <property type="entry name" value="PKS_KS"/>
    <property type="match status" value="1"/>
</dbReference>
<dbReference type="PROSITE" id="PS01162">
    <property type="entry name" value="QOR_ZETA_CRYSTAL"/>
    <property type="match status" value="1"/>
</dbReference>
<dbReference type="InterPro" id="IPR013149">
    <property type="entry name" value="ADH-like_C"/>
</dbReference>
<proteinExistence type="predicted"/>
<comment type="pathway">
    <text evidence="1">Antibiotic biosynthesis.</text>
</comment>
<dbReference type="InterPro" id="IPR002364">
    <property type="entry name" value="Quin_OxRdtase/zeta-crystal_CS"/>
</dbReference>
<dbReference type="Proteomes" id="UP001552594">
    <property type="component" value="Unassembled WGS sequence"/>
</dbReference>
<evidence type="ECO:0000256" key="7">
    <source>
        <dbReference type="ARBA" id="ARBA00023268"/>
    </source>
</evidence>
<keyword evidence="7" id="KW-0511">Multifunctional enzyme</keyword>
<dbReference type="InterPro" id="IPR009081">
    <property type="entry name" value="PP-bd_ACP"/>
</dbReference>
<dbReference type="SMART" id="SM00827">
    <property type="entry name" value="PKS_AT"/>
    <property type="match status" value="1"/>
</dbReference>
<dbReference type="Gene3D" id="3.40.50.720">
    <property type="entry name" value="NAD(P)-binding Rossmann-like Domain"/>
    <property type="match status" value="3"/>
</dbReference>
<evidence type="ECO:0000256" key="3">
    <source>
        <dbReference type="ARBA" id="ARBA00022553"/>
    </source>
</evidence>
<dbReference type="PROSITE" id="PS50075">
    <property type="entry name" value="CARRIER"/>
    <property type="match status" value="1"/>
</dbReference>
<dbReference type="SUPFAM" id="SSF47336">
    <property type="entry name" value="ACP-like"/>
    <property type="match status" value="1"/>
</dbReference>
<dbReference type="Gene3D" id="3.10.129.110">
    <property type="entry name" value="Polyketide synthase dehydratase"/>
    <property type="match status" value="1"/>
</dbReference>
<dbReference type="PROSITE" id="PS52004">
    <property type="entry name" value="KS3_2"/>
    <property type="match status" value="1"/>
</dbReference>
<feature type="active site" description="Proton donor; for dehydratase activity" evidence="9">
    <location>
        <position position="1094"/>
    </location>
</feature>
<dbReference type="Pfam" id="PF08240">
    <property type="entry name" value="ADH_N"/>
    <property type="match status" value="1"/>
</dbReference>
<dbReference type="InterPro" id="IPR014031">
    <property type="entry name" value="Ketoacyl_synth_C"/>
</dbReference>
<organism evidence="13 14">
    <name type="scientific">Streptomyces orinoci</name>
    <name type="common">Streptoverticillium orinoci</name>
    <dbReference type="NCBI Taxonomy" id="67339"/>
    <lineage>
        <taxon>Bacteria</taxon>
        <taxon>Bacillati</taxon>
        <taxon>Actinomycetota</taxon>
        <taxon>Actinomycetes</taxon>
        <taxon>Kitasatosporales</taxon>
        <taxon>Streptomycetaceae</taxon>
        <taxon>Streptomyces</taxon>
    </lineage>
</organism>
<dbReference type="SUPFAM" id="SSF52151">
    <property type="entry name" value="FabD/lysophospholipase-like"/>
    <property type="match status" value="1"/>
</dbReference>
<evidence type="ECO:0000256" key="6">
    <source>
        <dbReference type="ARBA" id="ARBA00023194"/>
    </source>
</evidence>
<evidence type="ECO:0000256" key="8">
    <source>
        <dbReference type="ARBA" id="ARBA00023315"/>
    </source>
</evidence>
<evidence type="ECO:0000256" key="2">
    <source>
        <dbReference type="ARBA" id="ARBA00022450"/>
    </source>
</evidence>
<dbReference type="PROSITE" id="PS52019">
    <property type="entry name" value="PKS_MFAS_DH"/>
    <property type="match status" value="1"/>
</dbReference>
<keyword evidence="4" id="KW-0808">Transferase</keyword>
<sequence>MSGDAFLAGPADRAVAVVGAACRLPGGIEDLAGLWAALSEGRDLVGEVPPDRFVVERFVDPAAPRPGKSYTAAGGFLTDIAGFDAEYFGIAPKEAAQMDPQQRLLLELAAEAMDDAAMPPESLAGTDTAVFVGISDSPYGALQMLTGRLGSPYTLSGAALSIAANRISHVFDLRGPSMAVDTACSSALVALVEACRTLLAGVSRTALAGGANLLLNPYHFIGFSQASMLSPSGRCRSFSAGADGFVRAEGGGLVLLKRLADAVADGDRIHAVITGAAANCDGRTPGISLPRLESQEALLRGAYGQAGVSPDDLVYLEAHGTGTPAGDPVECAAIGRALATRRGEDAGALPIGSVKSNLGHLEPASGMPGLFKALLVLRHGIVPPTLHLTEPNPHIDFEGLRLTVPTAARPVKVGPRSVVGVNSFGFGGANAHLILAAPPPAPRPVPPPVAEWPVPVAARTPAALAEAARRLAERLDRTAPEDLHDVSFTAWRRGGGHPHRAAVLARTPAAAAERLRRIAAGEPGPAAAAARRVEHGRTVFVFSGNGSQWAGMGADLMRLEPDFHRAVREADAHLAPLLGWSVGDELASPPADDAGRERLARTEIAQPLLFAVQCGIVAWLRGRGVVPAAVAGHSVGEITAAHVAGALSLQDAARVVAARARAQAGTAGSGGMSAVTLPRQRLDELLARFPKLELACVNTERDLTVTGPRADLASLERELAAQGTDCSPLGLDHAFHSRAMDPVQQPLRAALEGLRPLPPQIPMVSTVTGEPVTGPELDAGHWWRNIREPVLFAPAIRHLLAEGYDIFADLGPHPVLRPYLRRLTQQATTPVAVVPTLARESTGPGALRTALAQLIAAGAAIDGPALFPRPGRVVDLPAYPWQRTRHWNGTPAAWTGGIADGRYDHPLLGERLPLHLPAWQGRIEPVLVPWLADHRIRGSMIMPITGYLEMMLAAGARVSEAPGEVLDLDPWVLVVPRDDPGRVLLQTMLSPDDGIVTVGALEALSGQPRTHARARVRRLLRTRPEAVDLAAVRQRCPGELDAEAFYTAIARLGLEYGPRLRLVREVRTGPGEVLAAYRNPWPDEALQAHPAVLDAALHTAVALRLDLLEDGECYLPSHLDAVRVWQPPADEGVLYLRERGRTEDGYRWDTLIMAPDGTVTAELEGCLVRRMGNGARTPLRHYAETMRAAPRPGDTPGPCPFPAPEAVLDGARPRITLLTEAWQPRRQARVRRRLAHASARVFHAVLRRLLPGTGDITVDGVLAAGVLPRHRRLVGEMLRLTEAEGLLQPVAGGGRRLAEQDEEPLEEHLARLVRDFPAWAAETAFTLRTPEAHLDLLLGRADPAEEPFSAHRLEQLERRYDTGVHLRHHNRVVQALVAESVRHWPAGRPLRVLEIGAGTGGTTAAVLPVLPPERTRYLLTDVSPRFLTRAESRFAGYDFIEHRTFDLDLDPAAQGLPPAGFDLVIAANSLHWARDLRLGLRRVASLLAPGGLLIAVEDHALDLLVPVFGHTEGFLAPADRPLRTEALILPADRWPPLLEECGFTGVQRIGDGTRNTPDSTSVLLAAAPAAPAAAPPPPRMPEEAGATVWVVAGEPAGEHPAPAALPAAVAAALTERGAPVRLADGPLTEPGCWQRLLAGDAAALTVLLCLGDGTVTAPGEPRRELEAATRRAAALRALATVCERLPEPVRVTLWLVSRPSGALPAPERPLAPVDAAAWGVARTLAHEHMRIAVRRLSLERTDDPAADARRLLDELLTPSEEDESREEDEICLTAEGRFVPRITDVTSTPQGITDSRAVAGYALRVTDPGLSYRLAWQETPPPAEPAPGQVVIAVRAAGLNYRELMQAVGLLPEEPQDELLPRGPGMECAGIVTAVGPGVGSVRAGDRVLALAPASLASHATTVEHAVLPLPAGMSFTEGATLPVVFLTVHYGLGHLARLAAGETVLVHGGAGGIGLAALQYARRRGARVVATAGNPAKRDLLRMIGVAQVLDSRNPDFAEKVRELTGGRGVDVVLNSLAGEAISRGLEALGPGGRFVELGKRDIHQNKPLALGPFRRNITFHGVDLTQLLHQPGPAAALFAEVAALIRTGRYRPLPHTVYPAGRVAEAYQLMQHSRHTGKVVIALDPLDEPLPVVRRRTPPAPDPAATYLVTGGLTGLGAATALRLAERGARHFALVSRRGAGTPEAPDLLAGLARLGAMAQVHAADITDPEAVRRILDSAAAAGHPVRGVVHSAMLLDDAPLTELTDERFTAVLAPKLAGAAALHTACQGLDADTFLLCSSATATLGNIAQAPYVAGNLYLQALARNRRAAGLPALAPGLGVIGDTGWIARAGLVPTLARSGIEPLTVREALGVLEDALVADCPAMAGRVVWGPLARFLPRLRSPRLTALLPVLLDTEGQTPEDVLRELSALPPEEARQRIADGIAEVVGGVLQLPAGQLDHHRRLDAYGLDSLMAAELLITVRQQFDIDLPPMEIFRSNGTISDIARIVHLRLGLMADAQEALDDQR</sequence>
<dbReference type="Pfam" id="PF08659">
    <property type="entry name" value="KR"/>
    <property type="match status" value="1"/>
</dbReference>
<dbReference type="InterPro" id="IPR013217">
    <property type="entry name" value="Methyltransf_12"/>
</dbReference>
<evidence type="ECO:0000256" key="9">
    <source>
        <dbReference type="PROSITE-ProRule" id="PRU01363"/>
    </source>
</evidence>
<evidence type="ECO:0000256" key="1">
    <source>
        <dbReference type="ARBA" id="ARBA00004792"/>
    </source>
</evidence>
<dbReference type="InterPro" id="IPR016036">
    <property type="entry name" value="Malonyl_transacylase_ACP-bd"/>
</dbReference>
<accession>A0ABV3JZC4</accession>
<dbReference type="InterPro" id="IPR020806">
    <property type="entry name" value="PKS_PP-bd"/>
</dbReference>
<dbReference type="Gene3D" id="3.40.366.10">
    <property type="entry name" value="Malonyl-Coenzyme A Acyl Carrier Protein, domain 2"/>
    <property type="match status" value="1"/>
</dbReference>
<dbReference type="InterPro" id="IPR036291">
    <property type="entry name" value="NAD(P)-bd_dom_sf"/>
</dbReference>
<dbReference type="Pfam" id="PF00550">
    <property type="entry name" value="PP-binding"/>
    <property type="match status" value="1"/>
</dbReference>
<feature type="domain" description="Ketosynthase family 3 (KS3)" evidence="11">
    <location>
        <begin position="12"/>
        <end position="437"/>
    </location>
</feature>
<dbReference type="InterPro" id="IPR020843">
    <property type="entry name" value="ER"/>
</dbReference>
<dbReference type="InterPro" id="IPR049552">
    <property type="entry name" value="PKS_DH_N"/>
</dbReference>
<feature type="region of interest" description="N-terminal hotdog fold" evidence="9">
    <location>
        <begin position="905"/>
        <end position="1023"/>
    </location>
</feature>
<evidence type="ECO:0000313" key="14">
    <source>
        <dbReference type="Proteomes" id="UP001552594"/>
    </source>
</evidence>
<dbReference type="Gene3D" id="3.40.47.10">
    <property type="match status" value="1"/>
</dbReference>
<dbReference type="InterPro" id="IPR016039">
    <property type="entry name" value="Thiolase-like"/>
</dbReference>
<dbReference type="Pfam" id="PF00107">
    <property type="entry name" value="ADH_zinc_N"/>
    <property type="match status" value="1"/>
</dbReference>
<keyword evidence="6" id="KW-0045">Antibiotic biosynthesis</keyword>
<reference evidence="13 14" key="1">
    <citation type="submission" date="2024-06" db="EMBL/GenBank/DDBJ databases">
        <title>The Natural Products Discovery Center: Release of the First 8490 Sequenced Strains for Exploring Actinobacteria Biosynthetic Diversity.</title>
        <authorList>
            <person name="Kalkreuter E."/>
            <person name="Kautsar S.A."/>
            <person name="Yang D."/>
            <person name="Bader C.D."/>
            <person name="Teijaro C.N."/>
            <person name="Fluegel L."/>
            <person name="Davis C.M."/>
            <person name="Simpson J.R."/>
            <person name="Lauterbach L."/>
            <person name="Steele A.D."/>
            <person name="Gui C."/>
            <person name="Meng S."/>
            <person name="Li G."/>
            <person name="Viehrig K."/>
            <person name="Ye F."/>
            <person name="Su P."/>
            <person name="Kiefer A.F."/>
            <person name="Nichols A."/>
            <person name="Cepeda A.J."/>
            <person name="Yan W."/>
            <person name="Fan B."/>
            <person name="Jiang Y."/>
            <person name="Adhikari A."/>
            <person name="Zheng C.-J."/>
            <person name="Schuster L."/>
            <person name="Cowan T.M."/>
            <person name="Smanski M.J."/>
            <person name="Chevrette M.G."/>
            <person name="De Carvalho L.P.S."/>
            <person name="Shen B."/>
        </authorList>
    </citation>
    <scope>NUCLEOTIDE SEQUENCE [LARGE SCALE GENOMIC DNA]</scope>
    <source>
        <strain evidence="13 14">NPDC052347</strain>
    </source>
</reference>
<comment type="caution">
    <text evidence="13">The sequence shown here is derived from an EMBL/GenBank/DDBJ whole genome shotgun (WGS) entry which is preliminary data.</text>
</comment>
<dbReference type="InterPro" id="IPR036736">
    <property type="entry name" value="ACP-like_sf"/>
</dbReference>
<dbReference type="Pfam" id="PF16197">
    <property type="entry name" value="KAsynt_C_assoc"/>
    <property type="match status" value="1"/>
</dbReference>
<dbReference type="Pfam" id="PF08242">
    <property type="entry name" value="Methyltransf_12"/>
    <property type="match status" value="1"/>
</dbReference>
<protein>
    <submittedName>
        <fullName evidence="13">Type I polyketide synthase</fullName>
    </submittedName>
</protein>
<dbReference type="SUPFAM" id="SSF53335">
    <property type="entry name" value="S-adenosyl-L-methionine-dependent methyltransferases"/>
    <property type="match status" value="1"/>
</dbReference>
<dbReference type="InterPro" id="IPR057326">
    <property type="entry name" value="KR_dom"/>
</dbReference>
<dbReference type="Pfam" id="PF00109">
    <property type="entry name" value="ketoacyl-synt"/>
    <property type="match status" value="1"/>
</dbReference>
<dbReference type="SMART" id="SM00823">
    <property type="entry name" value="PKS_PP"/>
    <property type="match status" value="1"/>
</dbReference>
<dbReference type="InterPro" id="IPR001227">
    <property type="entry name" value="Ac_transferase_dom_sf"/>
</dbReference>
<dbReference type="InterPro" id="IPR032821">
    <property type="entry name" value="PKS_assoc"/>
</dbReference>
<evidence type="ECO:0000259" key="11">
    <source>
        <dbReference type="PROSITE" id="PS52004"/>
    </source>
</evidence>
<name>A0ABV3JZC4_STRON</name>
<dbReference type="InterPro" id="IPR049551">
    <property type="entry name" value="PKS_DH_C"/>
</dbReference>
<dbReference type="SMART" id="SM00826">
    <property type="entry name" value="PKS_DH"/>
    <property type="match status" value="1"/>
</dbReference>
<evidence type="ECO:0000256" key="5">
    <source>
        <dbReference type="ARBA" id="ARBA00022857"/>
    </source>
</evidence>
<dbReference type="InterPro" id="IPR020841">
    <property type="entry name" value="PKS_Beta-ketoAc_synthase_dom"/>
</dbReference>
<dbReference type="InterPro" id="IPR029063">
    <property type="entry name" value="SAM-dependent_MTases_sf"/>
</dbReference>
<evidence type="ECO:0000256" key="4">
    <source>
        <dbReference type="ARBA" id="ARBA00022679"/>
    </source>
</evidence>
<dbReference type="InterPro" id="IPR050091">
    <property type="entry name" value="PKS_NRPS_Biosynth_Enz"/>
</dbReference>
<keyword evidence="3" id="KW-0597">Phosphoprotein</keyword>
<dbReference type="InterPro" id="IPR014030">
    <property type="entry name" value="Ketoacyl_synth_N"/>
</dbReference>
<dbReference type="SUPFAM" id="SSF55048">
    <property type="entry name" value="Probable ACP-binding domain of malonyl-CoA ACP transacylase"/>
    <property type="match status" value="1"/>
</dbReference>
<dbReference type="Gene3D" id="3.40.50.150">
    <property type="entry name" value="Vaccinia Virus protein VP39"/>
    <property type="match status" value="1"/>
</dbReference>
<dbReference type="SUPFAM" id="SSF50129">
    <property type="entry name" value="GroES-like"/>
    <property type="match status" value="1"/>
</dbReference>
<dbReference type="InterPro" id="IPR011032">
    <property type="entry name" value="GroES-like_sf"/>
</dbReference>
<dbReference type="CDD" id="cd05195">
    <property type="entry name" value="enoyl_red"/>
    <property type="match status" value="1"/>
</dbReference>
<dbReference type="RefSeq" id="WP_109280225.1">
    <property type="nucleotide sequence ID" value="NZ_JBFAUK010000012.1"/>
</dbReference>
<dbReference type="InterPro" id="IPR049900">
    <property type="entry name" value="PKS_mFAS_DH"/>
</dbReference>
<dbReference type="InterPro" id="IPR042104">
    <property type="entry name" value="PKS_dehydratase_sf"/>
</dbReference>
<dbReference type="SMART" id="SM00829">
    <property type="entry name" value="PKS_ER"/>
    <property type="match status" value="1"/>
</dbReference>
<dbReference type="InterPro" id="IPR020807">
    <property type="entry name" value="PKS_DH"/>
</dbReference>
<dbReference type="Gene3D" id="3.90.180.10">
    <property type="entry name" value="Medium-chain alcohol dehydrogenases, catalytic domain"/>
    <property type="match status" value="1"/>
</dbReference>
<feature type="region of interest" description="C-terminal hotdog fold" evidence="9">
    <location>
        <begin position="1037"/>
        <end position="1177"/>
    </location>
</feature>
<dbReference type="Pfam" id="PF00698">
    <property type="entry name" value="Acyl_transf_1"/>
    <property type="match status" value="1"/>
</dbReference>
<dbReference type="Gene3D" id="1.10.1200.10">
    <property type="entry name" value="ACP-like"/>
    <property type="match status" value="1"/>
</dbReference>
<dbReference type="InterPro" id="IPR013154">
    <property type="entry name" value="ADH-like_N"/>
</dbReference>
<dbReference type="Pfam" id="PF14765">
    <property type="entry name" value="PS-DH"/>
    <property type="match status" value="1"/>
</dbReference>
<dbReference type="InterPro" id="IPR013968">
    <property type="entry name" value="PKS_KR"/>
</dbReference>
<dbReference type="Pfam" id="PF02801">
    <property type="entry name" value="Ketoacyl-synt_C"/>
    <property type="match status" value="1"/>
</dbReference>
<dbReference type="PANTHER" id="PTHR43775:SF37">
    <property type="entry name" value="SI:DKEY-61P9.11"/>
    <property type="match status" value="1"/>
</dbReference>
<gene>
    <name evidence="13" type="ORF">AB0L16_17165</name>
</gene>
<feature type="domain" description="PKS/mFAS DH" evidence="12">
    <location>
        <begin position="905"/>
        <end position="1177"/>
    </location>
</feature>
<evidence type="ECO:0000259" key="12">
    <source>
        <dbReference type="PROSITE" id="PS52019"/>
    </source>
</evidence>
<keyword evidence="14" id="KW-1185">Reference proteome</keyword>